<organism evidence="2 3">
    <name type="scientific">Ancylostoma duodenale</name>
    <dbReference type="NCBI Taxonomy" id="51022"/>
    <lineage>
        <taxon>Eukaryota</taxon>
        <taxon>Metazoa</taxon>
        <taxon>Ecdysozoa</taxon>
        <taxon>Nematoda</taxon>
        <taxon>Chromadorea</taxon>
        <taxon>Rhabditida</taxon>
        <taxon>Rhabditina</taxon>
        <taxon>Rhabditomorpha</taxon>
        <taxon>Strongyloidea</taxon>
        <taxon>Ancylostomatidae</taxon>
        <taxon>Ancylostomatinae</taxon>
        <taxon>Ancylostoma</taxon>
    </lineage>
</organism>
<dbReference type="OrthoDB" id="2590500at2759"/>
<dbReference type="AlphaFoldDB" id="A0A0C2H0E8"/>
<dbReference type="EMBL" id="KN727774">
    <property type="protein sequence ID" value="KIH64989.1"/>
    <property type="molecule type" value="Genomic_DNA"/>
</dbReference>
<proteinExistence type="predicted"/>
<dbReference type="Proteomes" id="UP000054047">
    <property type="component" value="Unassembled WGS sequence"/>
</dbReference>
<evidence type="ECO:0000313" key="2">
    <source>
        <dbReference type="EMBL" id="KIH64989.1"/>
    </source>
</evidence>
<feature type="region of interest" description="Disordered" evidence="1">
    <location>
        <begin position="62"/>
        <end position="166"/>
    </location>
</feature>
<dbReference type="InterPro" id="IPR038534">
    <property type="entry name" value="Rtr1/RPAP2_sf"/>
</dbReference>
<accession>A0A0C2H0E8</accession>
<reference evidence="2 3" key="1">
    <citation type="submission" date="2013-12" db="EMBL/GenBank/DDBJ databases">
        <title>Draft genome of the parsitic nematode Ancylostoma duodenale.</title>
        <authorList>
            <person name="Mitreva M."/>
        </authorList>
    </citation>
    <scope>NUCLEOTIDE SEQUENCE [LARGE SCALE GENOMIC DNA]</scope>
    <source>
        <strain evidence="2 3">Zhejiang</strain>
    </source>
</reference>
<name>A0A0C2H0E8_9BILA</name>
<evidence type="ECO:0000313" key="3">
    <source>
        <dbReference type="Proteomes" id="UP000054047"/>
    </source>
</evidence>
<protein>
    <recommendedName>
        <fullName evidence="4">RNA polymerase II subunit B1 CTD phosphatase RPAP2 homolog</fullName>
    </recommendedName>
</protein>
<feature type="compositionally biased region" description="Acidic residues" evidence="1">
    <location>
        <begin position="72"/>
        <end position="85"/>
    </location>
</feature>
<keyword evidence="3" id="KW-1185">Reference proteome</keyword>
<sequence>MYCSRSCLLRSASVRSQLPDEPLWLSCDVSKRIWPSELKGGGKKGEVEIVRAAEEKLCELKIREADSSTQSEAEENDENEADVEEFLEKVNNILGTEQLDGRKRESKSNTTPKKGPSKSKTHPSTNKSPTAASDAKAVKKSPTEIHNPRLPDPQMSTKHSFSKDELEKLSRLRSKYSTRGAKKPIIVDPVPVTISPSKAEVPKEHVEDVAKQSLEVVSNKSYEVPEFVEAVRILFSDWITDRTRQLLRSGGLCLSDSTSSVMKQFFRPFSDDVAEMNDVALPSVDSIDVKKKRLHIFLDSVKKP</sequence>
<dbReference type="Gene3D" id="1.25.40.820">
    <property type="match status" value="1"/>
</dbReference>
<gene>
    <name evidence="2" type="ORF">ANCDUO_04693</name>
</gene>
<evidence type="ECO:0000256" key="1">
    <source>
        <dbReference type="SAM" id="MobiDB-lite"/>
    </source>
</evidence>
<evidence type="ECO:0008006" key="4">
    <source>
        <dbReference type="Google" id="ProtNLM"/>
    </source>
</evidence>